<keyword evidence="3" id="KW-0233">DNA recombination</keyword>
<evidence type="ECO:0000256" key="2">
    <source>
        <dbReference type="ARBA" id="ARBA00023125"/>
    </source>
</evidence>
<dbReference type="PANTHER" id="PTHR31973">
    <property type="entry name" value="POLYPROTEIN, PUTATIVE-RELATED"/>
    <property type="match status" value="1"/>
</dbReference>
<dbReference type="AlphaFoldDB" id="A0AAE1MWE5"/>
<dbReference type="PANTHER" id="PTHR31973:SF192">
    <property type="entry name" value="SWIM-TYPE DOMAIN-CONTAINING PROTEIN"/>
    <property type="match status" value="1"/>
</dbReference>
<name>A0AAE1MWE5_9FABA</name>
<proteinExistence type="predicted"/>
<keyword evidence="6" id="KW-1185">Reference proteome</keyword>
<keyword evidence="2" id="KW-0238">DNA-binding</keyword>
<protein>
    <recommendedName>
        <fullName evidence="4">MULE transposase domain-containing protein</fullName>
    </recommendedName>
</protein>
<evidence type="ECO:0000313" key="5">
    <source>
        <dbReference type="EMBL" id="KAK4278441.1"/>
    </source>
</evidence>
<feature type="domain" description="MULE transposase" evidence="4">
    <location>
        <begin position="20"/>
        <end position="115"/>
    </location>
</feature>
<dbReference type="PROSITE" id="PS01007">
    <property type="entry name" value="TRANSPOSASE_MUTATOR"/>
    <property type="match status" value="1"/>
</dbReference>
<keyword evidence="1" id="KW-0815">Transposition</keyword>
<comment type="caution">
    <text evidence="5">The sequence shown here is derived from an EMBL/GenBank/DDBJ whole genome shotgun (WGS) entry which is preliminary data.</text>
</comment>
<sequence>MYICFNASKVGWKEGCRPLIGVDGTFLKGKSKGILLTAVRVDGNDSLYPLALRLVEKENAHHWLWFLQWLQKSLELGNGGNVTLMSDMQKGLTNAISEVLPAVEHRFCARHIYAN</sequence>
<evidence type="ECO:0000256" key="3">
    <source>
        <dbReference type="ARBA" id="ARBA00023172"/>
    </source>
</evidence>
<dbReference type="GO" id="GO:0003677">
    <property type="term" value="F:DNA binding"/>
    <property type="evidence" value="ECO:0007669"/>
    <property type="project" value="UniProtKB-KW"/>
</dbReference>
<dbReference type="GO" id="GO:0004803">
    <property type="term" value="F:transposase activity"/>
    <property type="evidence" value="ECO:0007669"/>
    <property type="project" value="InterPro"/>
</dbReference>
<evidence type="ECO:0000256" key="1">
    <source>
        <dbReference type="ARBA" id="ARBA00022578"/>
    </source>
</evidence>
<dbReference type="EMBL" id="JAWXYG010000003">
    <property type="protein sequence ID" value="KAK4278441.1"/>
    <property type="molecule type" value="Genomic_DNA"/>
</dbReference>
<evidence type="ECO:0000313" key="6">
    <source>
        <dbReference type="Proteomes" id="UP001293593"/>
    </source>
</evidence>
<evidence type="ECO:0000259" key="4">
    <source>
        <dbReference type="Pfam" id="PF10551"/>
    </source>
</evidence>
<dbReference type="GO" id="GO:0006313">
    <property type="term" value="P:DNA transposition"/>
    <property type="evidence" value="ECO:0007669"/>
    <property type="project" value="InterPro"/>
</dbReference>
<gene>
    <name evidence="5" type="ORF">QN277_016286</name>
</gene>
<dbReference type="Proteomes" id="UP001293593">
    <property type="component" value="Unassembled WGS sequence"/>
</dbReference>
<reference evidence="5" key="1">
    <citation type="submission" date="2023-10" db="EMBL/GenBank/DDBJ databases">
        <title>Chromosome-level genome of the transformable northern wattle, Acacia crassicarpa.</title>
        <authorList>
            <person name="Massaro I."/>
            <person name="Sinha N.R."/>
            <person name="Poethig S."/>
            <person name="Leichty A.R."/>
        </authorList>
    </citation>
    <scope>NUCLEOTIDE SEQUENCE</scope>
    <source>
        <strain evidence="5">Acra3RX</strain>
        <tissue evidence="5">Leaf</tissue>
    </source>
</reference>
<dbReference type="InterPro" id="IPR018289">
    <property type="entry name" value="MULE_transposase_dom"/>
</dbReference>
<organism evidence="5 6">
    <name type="scientific">Acacia crassicarpa</name>
    <name type="common">northern wattle</name>
    <dbReference type="NCBI Taxonomy" id="499986"/>
    <lineage>
        <taxon>Eukaryota</taxon>
        <taxon>Viridiplantae</taxon>
        <taxon>Streptophyta</taxon>
        <taxon>Embryophyta</taxon>
        <taxon>Tracheophyta</taxon>
        <taxon>Spermatophyta</taxon>
        <taxon>Magnoliopsida</taxon>
        <taxon>eudicotyledons</taxon>
        <taxon>Gunneridae</taxon>
        <taxon>Pentapetalae</taxon>
        <taxon>rosids</taxon>
        <taxon>fabids</taxon>
        <taxon>Fabales</taxon>
        <taxon>Fabaceae</taxon>
        <taxon>Caesalpinioideae</taxon>
        <taxon>mimosoid clade</taxon>
        <taxon>Acacieae</taxon>
        <taxon>Acacia</taxon>
    </lineage>
</organism>
<dbReference type="InterPro" id="IPR001207">
    <property type="entry name" value="Transposase_mutator"/>
</dbReference>
<accession>A0AAE1MWE5</accession>
<dbReference type="Pfam" id="PF10551">
    <property type="entry name" value="MULE"/>
    <property type="match status" value="1"/>
</dbReference>